<organism evidence="3 4">
    <name type="scientific">Nitrobacter vulgaris</name>
    <dbReference type="NCBI Taxonomy" id="29421"/>
    <lineage>
        <taxon>Bacteria</taxon>
        <taxon>Pseudomonadati</taxon>
        <taxon>Pseudomonadota</taxon>
        <taxon>Alphaproteobacteria</taxon>
        <taxon>Hyphomicrobiales</taxon>
        <taxon>Nitrobacteraceae</taxon>
        <taxon>Nitrobacter</taxon>
    </lineage>
</organism>
<feature type="domain" description="T6SS Phospholipase effector Tle1-like catalytic" evidence="2">
    <location>
        <begin position="5"/>
        <end position="295"/>
    </location>
</feature>
<feature type="transmembrane region" description="Helical" evidence="1">
    <location>
        <begin position="491"/>
        <end position="509"/>
    </location>
</feature>
<keyword evidence="1" id="KW-0472">Membrane</keyword>
<accession>A0A1V4I191</accession>
<keyword evidence="4" id="KW-1185">Reference proteome</keyword>
<dbReference type="AlphaFoldDB" id="A0A1V4I191"/>
<keyword evidence="1" id="KW-1133">Transmembrane helix</keyword>
<protein>
    <recommendedName>
        <fullName evidence="2">T6SS Phospholipase effector Tle1-like catalytic domain-containing protein</fullName>
    </recommendedName>
</protein>
<name>A0A1V4I191_NITVU</name>
<dbReference type="EMBL" id="MWPQ01000011">
    <property type="protein sequence ID" value="OPH84001.1"/>
    <property type="molecule type" value="Genomic_DNA"/>
</dbReference>
<dbReference type="Proteomes" id="UP000189940">
    <property type="component" value="Unassembled WGS sequence"/>
</dbReference>
<keyword evidence="1" id="KW-0812">Transmembrane</keyword>
<dbReference type="RefSeq" id="WP_079445804.1">
    <property type="nucleotide sequence ID" value="NZ_MWPQ01000011.1"/>
</dbReference>
<proteinExistence type="predicted"/>
<dbReference type="OrthoDB" id="4378831at2"/>
<dbReference type="PANTHER" id="PTHR33840:SF1">
    <property type="entry name" value="TLE1 PHOSPHOLIPASE DOMAIN-CONTAINING PROTEIN"/>
    <property type="match status" value="1"/>
</dbReference>
<evidence type="ECO:0000256" key="1">
    <source>
        <dbReference type="SAM" id="Phobius"/>
    </source>
</evidence>
<dbReference type="SUPFAM" id="SSF53474">
    <property type="entry name" value="alpha/beta-Hydrolases"/>
    <property type="match status" value="1"/>
</dbReference>
<comment type="caution">
    <text evidence="3">The sequence shown here is derived from an EMBL/GenBank/DDBJ whole genome shotgun (WGS) entry which is preliminary data.</text>
</comment>
<dbReference type="Pfam" id="PF09994">
    <property type="entry name" value="T6SS_Tle1-like_cat"/>
    <property type="match status" value="1"/>
</dbReference>
<feature type="transmembrane region" description="Helical" evidence="1">
    <location>
        <begin position="559"/>
        <end position="581"/>
    </location>
</feature>
<sequence>MAAEKIVILSDGTGNAASSVWRTNVWRIFQALDLRSNKQAAKYDDGVGTSSFLPLAILGGVFGYGLKRNILDAYEFICRNYDTLPPSKIYLFGFSRGAFTARVLAALVLDQGLVQANTGAELHNGALKAYRAYRAKNYHSIWRIEVPFRLFRDYVLVPICDKLRGRQSYSKITFTPVPSLEFLGLWDTVAAYGLPIDEMTRGISNWVWPLELPNRVLSDKVKFARHALALDDERTTFHPVLWTEQPPGKPVPPVPESITGERLVQAWFTGMHANVGGGYPDDALAFVPLYWLIQEAQKCGLSFKSAPAADPDALIAMASSQDKDGRLYDSRAGLGSYYRYGPRKVFDLCNDPAVGVSIPMPKIHESVFGRIDSGANAYAPIGLPPEYVVLLGDGTVQPLDATTFETPAQAAARHVQQERLWNYVWLRRLAYFATLAASFHLAAFWLFHHLRPEHEFTSSVRLVSEVVRFFESSLPRSVHWWTDWYATNPELFLAGIAAIALFMSLGSSLSGNIHDGMRVIWQSRGSRSILPDNLVHKVIYWFRNLRIYRWVIRVGRRHVLPAFFALAIVWIVATALSHLVFNIADSAGAFCAGSAKAELKAVNLGIPQPAKDFSTDTFCAPTGLTVRAGYLYEIVVMIDAPWADDKIPTTPVGFRTSTLEGVQEWAFRSAILLRRVLFRPWFRLIARIGETGVDEYFLDPVKVRGNTPVSFRDTIRAQRSGELFLYVNDAVIGLPWIYSSFYGPDNNRGSAKVTVRLCGQKCRE</sequence>
<dbReference type="Gene3D" id="2.60.120.430">
    <property type="entry name" value="Galactose-binding lectin"/>
    <property type="match status" value="1"/>
</dbReference>
<evidence type="ECO:0000313" key="4">
    <source>
        <dbReference type="Proteomes" id="UP000189940"/>
    </source>
</evidence>
<dbReference type="InterPro" id="IPR029058">
    <property type="entry name" value="AB_hydrolase_fold"/>
</dbReference>
<evidence type="ECO:0000313" key="3">
    <source>
        <dbReference type="EMBL" id="OPH84001.1"/>
    </source>
</evidence>
<gene>
    <name evidence="3" type="ORF">B2M20_04010</name>
</gene>
<reference evidence="3 4" key="1">
    <citation type="submission" date="2017-02" db="EMBL/GenBank/DDBJ databases">
        <title>Genome sequence of the nitrite-oxidizing bacterium Nitrobacter vulgaris strain Ab1.</title>
        <authorList>
            <person name="Mellbye B.L."/>
            <person name="Davis E.W."/>
            <person name="Spieck E."/>
            <person name="Chang J.H."/>
            <person name="Bottomley P.J."/>
            <person name="Sayavedra-Soto L.A."/>
        </authorList>
    </citation>
    <scope>NUCLEOTIDE SEQUENCE [LARGE SCALE GENOMIC DNA]</scope>
    <source>
        <strain evidence="3 4">Ab1</strain>
    </source>
</reference>
<dbReference type="PANTHER" id="PTHR33840">
    <property type="match status" value="1"/>
</dbReference>
<feature type="transmembrane region" description="Helical" evidence="1">
    <location>
        <begin position="429"/>
        <end position="447"/>
    </location>
</feature>
<evidence type="ECO:0000259" key="2">
    <source>
        <dbReference type="Pfam" id="PF09994"/>
    </source>
</evidence>
<dbReference type="InterPro" id="IPR018712">
    <property type="entry name" value="Tle1-like_cat"/>
</dbReference>